<sequence length="303" mass="32478">MRNKLNKHPCWVAMVTALLIFTAFIGSTVIAGISDRSSKIDLVKDPHNYIRMPNIGKPSRFLRPDVRTRPFDAAQALVSGTTNPGQTGRNQYNTPALEEAWLGNDEGNLMYKGEVQLAIAGRTVIIDSVKDLTTLSGDISGNSIFFMDWGNHYIVDPWSIASSGGTDSPVAGTTSFPESGISGIFRSVLQKDDQKTITVEIAQTGNTGFVHLLAGATVFTVWAPLNSGATTYNGDPGAGVTNIINGDSGVTHQTMMISPNQITNVTDGGVDLSVRFLGDKKTWKAQYLAGVSVIPVEETIVND</sequence>
<name>A0A0F9FUX9_9ZZZZ</name>
<accession>A0A0F9FUX9</accession>
<organism evidence="1">
    <name type="scientific">marine sediment metagenome</name>
    <dbReference type="NCBI Taxonomy" id="412755"/>
    <lineage>
        <taxon>unclassified sequences</taxon>
        <taxon>metagenomes</taxon>
        <taxon>ecological metagenomes</taxon>
    </lineage>
</organism>
<dbReference type="AlphaFoldDB" id="A0A0F9FUX9"/>
<feature type="non-terminal residue" evidence="1">
    <location>
        <position position="303"/>
    </location>
</feature>
<dbReference type="EMBL" id="LAZR01022364">
    <property type="protein sequence ID" value="KKL82106.1"/>
    <property type="molecule type" value="Genomic_DNA"/>
</dbReference>
<proteinExistence type="predicted"/>
<gene>
    <name evidence="1" type="ORF">LCGC14_1988100</name>
</gene>
<protein>
    <submittedName>
        <fullName evidence="1">Uncharacterized protein</fullName>
    </submittedName>
</protein>
<evidence type="ECO:0000313" key="1">
    <source>
        <dbReference type="EMBL" id="KKL82106.1"/>
    </source>
</evidence>
<comment type="caution">
    <text evidence="1">The sequence shown here is derived from an EMBL/GenBank/DDBJ whole genome shotgun (WGS) entry which is preliminary data.</text>
</comment>
<reference evidence="1" key="1">
    <citation type="journal article" date="2015" name="Nature">
        <title>Complex archaea that bridge the gap between prokaryotes and eukaryotes.</title>
        <authorList>
            <person name="Spang A."/>
            <person name="Saw J.H."/>
            <person name="Jorgensen S.L."/>
            <person name="Zaremba-Niedzwiedzka K."/>
            <person name="Martijn J."/>
            <person name="Lind A.E."/>
            <person name="van Eijk R."/>
            <person name="Schleper C."/>
            <person name="Guy L."/>
            <person name="Ettema T.J."/>
        </authorList>
    </citation>
    <scope>NUCLEOTIDE SEQUENCE</scope>
</reference>